<gene>
    <name evidence="3" type="ORF">TD95_000056</name>
</gene>
<evidence type="ECO:0000313" key="4">
    <source>
        <dbReference type="Proteomes" id="UP000033483"/>
    </source>
</evidence>
<accession>A0A0F4Z6T8</accession>
<dbReference type="Proteomes" id="UP000033483">
    <property type="component" value="Unassembled WGS sequence"/>
</dbReference>
<feature type="chain" id="PRO_5005436334" evidence="2">
    <location>
        <begin position="24"/>
        <end position="178"/>
    </location>
</feature>
<evidence type="ECO:0000313" key="3">
    <source>
        <dbReference type="EMBL" id="KKA26202.1"/>
    </source>
</evidence>
<proteinExistence type="predicted"/>
<sequence>MKLTTIVLCAFFCGIAVPSYVVSDQDVEKTLGLGLCGVIPLLIVLYITTPSVAFLHIHLPPGARTSRDALRRYVHQMPPTAQIDITTLSPIAKPRTTTVDASALRLAVPKRRLGLVNYVRTREDVARENAERPWWRFRAVGEMDISGSNRGVKEGWIWDELKARLERVAELETKQKTQ</sequence>
<protein>
    <submittedName>
        <fullName evidence="3">Uncharacterized protein</fullName>
    </submittedName>
</protein>
<reference evidence="3 4" key="1">
    <citation type="submission" date="2015-03" db="EMBL/GenBank/DDBJ databases">
        <authorList>
            <person name="Radwan O."/>
            <person name="Al-Naeli F.A."/>
            <person name="Rendon G.A."/>
            <person name="Fields C."/>
        </authorList>
    </citation>
    <scope>NUCLEOTIDE SEQUENCE [LARGE SCALE GENOMIC DNA]</scope>
    <source>
        <strain evidence="3">CR-DP1</strain>
    </source>
</reference>
<keyword evidence="2" id="KW-0732">Signal</keyword>
<comment type="caution">
    <text evidence="3">The sequence shown here is derived from an EMBL/GenBank/DDBJ whole genome shotgun (WGS) entry which is preliminary data.</text>
</comment>
<keyword evidence="1" id="KW-0812">Transmembrane</keyword>
<keyword evidence="4" id="KW-1185">Reference proteome</keyword>
<evidence type="ECO:0000256" key="1">
    <source>
        <dbReference type="SAM" id="Phobius"/>
    </source>
</evidence>
<keyword evidence="1" id="KW-1133">Transmembrane helix</keyword>
<evidence type="ECO:0000256" key="2">
    <source>
        <dbReference type="SAM" id="SignalP"/>
    </source>
</evidence>
<dbReference type="AlphaFoldDB" id="A0A0F4Z6T8"/>
<dbReference type="EMBL" id="LAEV01002237">
    <property type="protein sequence ID" value="KKA26202.1"/>
    <property type="molecule type" value="Genomic_DNA"/>
</dbReference>
<name>A0A0F4Z6T8_9PEZI</name>
<feature type="signal peptide" evidence="2">
    <location>
        <begin position="1"/>
        <end position="23"/>
    </location>
</feature>
<dbReference type="OrthoDB" id="2386090at2759"/>
<keyword evidence="1" id="KW-0472">Membrane</keyword>
<feature type="transmembrane region" description="Helical" evidence="1">
    <location>
        <begin position="39"/>
        <end position="57"/>
    </location>
</feature>
<organism evidence="3 4">
    <name type="scientific">Thielaviopsis punctulata</name>
    <dbReference type="NCBI Taxonomy" id="72032"/>
    <lineage>
        <taxon>Eukaryota</taxon>
        <taxon>Fungi</taxon>
        <taxon>Dikarya</taxon>
        <taxon>Ascomycota</taxon>
        <taxon>Pezizomycotina</taxon>
        <taxon>Sordariomycetes</taxon>
        <taxon>Hypocreomycetidae</taxon>
        <taxon>Microascales</taxon>
        <taxon>Ceratocystidaceae</taxon>
        <taxon>Thielaviopsis</taxon>
    </lineage>
</organism>